<dbReference type="AlphaFoldDB" id="A0A8B8E6U9"/>
<keyword evidence="10 15" id="KW-0547">Nucleotide-binding</keyword>
<organism evidence="18 19">
    <name type="scientific">Crassostrea virginica</name>
    <name type="common">Eastern oyster</name>
    <dbReference type="NCBI Taxonomy" id="6565"/>
    <lineage>
        <taxon>Eukaryota</taxon>
        <taxon>Metazoa</taxon>
        <taxon>Spiralia</taxon>
        <taxon>Lophotrochozoa</taxon>
        <taxon>Mollusca</taxon>
        <taxon>Bivalvia</taxon>
        <taxon>Autobranchia</taxon>
        <taxon>Pteriomorphia</taxon>
        <taxon>Ostreida</taxon>
        <taxon>Ostreoidea</taxon>
        <taxon>Ostreidae</taxon>
        <taxon>Crassostrea</taxon>
    </lineage>
</organism>
<dbReference type="GO" id="GO:0005829">
    <property type="term" value="C:cytosol"/>
    <property type="evidence" value="ECO:0007669"/>
    <property type="project" value="TreeGrafter"/>
</dbReference>
<dbReference type="SMART" id="SM01210">
    <property type="entry name" value="GARS_C"/>
    <property type="match status" value="1"/>
</dbReference>
<comment type="catalytic activity">
    <reaction evidence="16">
        <text>5-phospho-beta-D-ribosylamine + glycine + ATP = N(1)-(5-phospho-beta-D-ribosyl)glycinamide + ADP + phosphate + H(+)</text>
        <dbReference type="Rhea" id="RHEA:17453"/>
        <dbReference type="ChEBI" id="CHEBI:15378"/>
        <dbReference type="ChEBI" id="CHEBI:30616"/>
        <dbReference type="ChEBI" id="CHEBI:43474"/>
        <dbReference type="ChEBI" id="CHEBI:57305"/>
        <dbReference type="ChEBI" id="CHEBI:58681"/>
        <dbReference type="ChEBI" id="CHEBI:143788"/>
        <dbReference type="ChEBI" id="CHEBI:456216"/>
        <dbReference type="EC" id="6.3.4.13"/>
    </reaction>
</comment>
<evidence type="ECO:0000256" key="6">
    <source>
        <dbReference type="ARBA" id="ARBA00008696"/>
    </source>
</evidence>
<dbReference type="SMART" id="SM01209">
    <property type="entry name" value="GARS_A"/>
    <property type="match status" value="1"/>
</dbReference>
<dbReference type="EC" id="2.1.2.2" evidence="16"/>
<dbReference type="InterPro" id="IPR020562">
    <property type="entry name" value="PRibGlycinamide_synth_N"/>
</dbReference>
<dbReference type="SUPFAM" id="SSF53328">
    <property type="entry name" value="Formyltransferase"/>
    <property type="match status" value="1"/>
</dbReference>
<dbReference type="FunFam" id="3.90.650.10:FF:000019">
    <property type="entry name" value="Trifunctional purine biosynthetic protein adenosine-3"/>
    <property type="match status" value="1"/>
</dbReference>
<dbReference type="SUPFAM" id="SSF51246">
    <property type="entry name" value="Rudiment single hybrid motif"/>
    <property type="match status" value="1"/>
</dbReference>
<dbReference type="Gene3D" id="3.30.1490.20">
    <property type="entry name" value="ATP-grasp fold, A domain"/>
    <property type="match status" value="1"/>
</dbReference>
<dbReference type="GO" id="GO:0004644">
    <property type="term" value="F:phosphoribosylglycinamide formyltransferase activity"/>
    <property type="evidence" value="ECO:0007669"/>
    <property type="project" value="UniProtKB-EC"/>
</dbReference>
<keyword evidence="12 15" id="KW-0067">ATP-binding</keyword>
<comment type="catalytic activity">
    <reaction evidence="16">
        <text>2-formamido-N(1)-(5-O-phospho-beta-D-ribosyl)acetamidine + ATP = 5-amino-1-(5-phospho-beta-D-ribosyl)imidazole + ADP + phosphate + H(+)</text>
        <dbReference type="Rhea" id="RHEA:23032"/>
        <dbReference type="ChEBI" id="CHEBI:15378"/>
        <dbReference type="ChEBI" id="CHEBI:30616"/>
        <dbReference type="ChEBI" id="CHEBI:43474"/>
        <dbReference type="ChEBI" id="CHEBI:137981"/>
        <dbReference type="ChEBI" id="CHEBI:147287"/>
        <dbReference type="ChEBI" id="CHEBI:456216"/>
        <dbReference type="EC" id="6.3.3.1"/>
    </reaction>
</comment>
<dbReference type="Gene3D" id="3.40.50.170">
    <property type="entry name" value="Formyl transferase, N-terminal domain"/>
    <property type="match status" value="1"/>
</dbReference>
<dbReference type="Pfam" id="PF00551">
    <property type="entry name" value="Formyl_trans_N"/>
    <property type="match status" value="1"/>
</dbReference>
<evidence type="ECO:0000256" key="8">
    <source>
        <dbReference type="ARBA" id="ARBA00022679"/>
    </source>
</evidence>
<proteinExistence type="inferred from homology"/>
<dbReference type="Gene3D" id="3.30.1330.10">
    <property type="entry name" value="PurM-like, N-terminal domain"/>
    <property type="match status" value="1"/>
</dbReference>
<evidence type="ECO:0000256" key="15">
    <source>
        <dbReference type="PROSITE-ProRule" id="PRU00409"/>
    </source>
</evidence>
<dbReference type="InterPro" id="IPR011761">
    <property type="entry name" value="ATP-grasp"/>
</dbReference>
<evidence type="ECO:0000256" key="7">
    <source>
        <dbReference type="ARBA" id="ARBA00022598"/>
    </source>
</evidence>
<dbReference type="SUPFAM" id="SSF56059">
    <property type="entry name" value="Glutathione synthetase ATP-binding domain-like"/>
    <property type="match status" value="1"/>
</dbReference>
<dbReference type="Pfam" id="PF00586">
    <property type="entry name" value="AIRS"/>
    <property type="match status" value="1"/>
</dbReference>
<dbReference type="FunFam" id="3.30.470.20:FF:000018">
    <property type="entry name" value="Trifunctional purine biosynthetic protein adenosine-3"/>
    <property type="match status" value="1"/>
</dbReference>
<keyword evidence="18" id="KW-1185">Reference proteome</keyword>
<dbReference type="GO" id="GO:0004637">
    <property type="term" value="F:phosphoribosylamine-glycine ligase activity"/>
    <property type="evidence" value="ECO:0007669"/>
    <property type="project" value="UniProtKB-UniRule"/>
</dbReference>
<dbReference type="PROSITE" id="PS00373">
    <property type="entry name" value="GART"/>
    <property type="match status" value="1"/>
</dbReference>
<dbReference type="FunFam" id="3.30.1330.10:FF:000001">
    <property type="entry name" value="Phosphoribosylformylglycinamidine cyclo-ligase"/>
    <property type="match status" value="1"/>
</dbReference>
<dbReference type="PANTHER" id="PTHR10520:SF12">
    <property type="entry name" value="TRIFUNCTIONAL PURINE BIOSYNTHETIC PROTEIN ADENOSINE-3"/>
    <property type="match status" value="1"/>
</dbReference>
<dbReference type="Pfam" id="PF02769">
    <property type="entry name" value="AIRS_C"/>
    <property type="match status" value="1"/>
</dbReference>
<dbReference type="InterPro" id="IPR020560">
    <property type="entry name" value="PRibGlycinamide_synth_C-dom"/>
</dbReference>
<dbReference type="NCBIfam" id="TIGR00878">
    <property type="entry name" value="purM"/>
    <property type="match status" value="1"/>
</dbReference>
<dbReference type="InterPro" id="IPR020561">
    <property type="entry name" value="PRibGlycinamid_synth_ATP-grasp"/>
</dbReference>
<dbReference type="HAMAP" id="MF_01930">
    <property type="entry name" value="PurN"/>
    <property type="match status" value="1"/>
</dbReference>
<evidence type="ECO:0000256" key="16">
    <source>
        <dbReference type="RuleBase" id="RU363089"/>
    </source>
</evidence>
<dbReference type="SUPFAM" id="SSF56042">
    <property type="entry name" value="PurM C-terminal domain-like"/>
    <property type="match status" value="1"/>
</dbReference>
<dbReference type="GO" id="GO:0004641">
    <property type="term" value="F:phosphoribosylformylglycinamidine cyclo-ligase activity"/>
    <property type="evidence" value="ECO:0007669"/>
    <property type="project" value="UniProtKB-EC"/>
</dbReference>
<dbReference type="EC" id="6.3.4.13" evidence="16"/>
<dbReference type="OrthoDB" id="2018833at2759"/>
<evidence type="ECO:0000256" key="14">
    <source>
        <dbReference type="ARBA" id="ARBA00023268"/>
    </source>
</evidence>
<dbReference type="InterPro" id="IPR004607">
    <property type="entry name" value="GART"/>
</dbReference>
<evidence type="ECO:0000256" key="10">
    <source>
        <dbReference type="ARBA" id="ARBA00022741"/>
    </source>
</evidence>
<dbReference type="GO" id="GO:0006189">
    <property type="term" value="P:'de novo' IMP biosynthetic process"/>
    <property type="evidence" value="ECO:0007669"/>
    <property type="project" value="UniProtKB-UniRule"/>
</dbReference>
<evidence type="ECO:0000313" key="19">
    <source>
        <dbReference type="RefSeq" id="XP_022335414.1"/>
    </source>
</evidence>
<dbReference type="NCBIfam" id="TIGR00877">
    <property type="entry name" value="purD"/>
    <property type="match status" value="1"/>
</dbReference>
<evidence type="ECO:0000256" key="2">
    <source>
        <dbReference type="ARBA" id="ARBA00005054"/>
    </source>
</evidence>
<dbReference type="InterPro" id="IPR036477">
    <property type="entry name" value="Formyl_transf_N_sf"/>
</dbReference>
<dbReference type="UniPathway" id="UPA00074">
    <property type="reaction ID" value="UER00125"/>
</dbReference>
<dbReference type="RefSeq" id="XP_022335415.1">
    <property type="nucleotide sequence ID" value="XM_022479707.1"/>
</dbReference>
<dbReference type="Gene3D" id="3.90.650.10">
    <property type="entry name" value="PurM-like C-terminal domain"/>
    <property type="match status" value="1"/>
</dbReference>
<dbReference type="PANTHER" id="PTHR10520">
    <property type="entry name" value="TRIFUNCTIONAL PURINE BIOSYNTHETIC PROTEIN ADENOSINE-3-RELATED"/>
    <property type="match status" value="1"/>
</dbReference>
<dbReference type="EC" id="6.3.3.1" evidence="16"/>
<evidence type="ECO:0000256" key="11">
    <source>
        <dbReference type="ARBA" id="ARBA00022755"/>
    </source>
</evidence>
<comment type="similarity">
    <text evidence="6 16">In the central section; belongs to the AIR synthase family.</text>
</comment>
<dbReference type="Pfam" id="PF01071">
    <property type="entry name" value="GARS_A"/>
    <property type="match status" value="1"/>
</dbReference>
<comment type="pathway">
    <text evidence="2 16">Purine metabolism; IMP biosynthesis via de novo pathway; N(2)-formyl-N(1)-(5-phospho-D-ribosyl)glycinamide from N(1)-(5-phospho-D-ribosyl)glycinamide (10-formyl THF route): step 1/1.</text>
</comment>
<reference evidence="19 20" key="1">
    <citation type="submission" date="2025-04" db="UniProtKB">
        <authorList>
            <consortium name="RefSeq"/>
        </authorList>
    </citation>
    <scope>IDENTIFICATION</scope>
    <source>
        <tissue evidence="19 20">Whole sample</tissue>
    </source>
</reference>
<accession>A0A8B8E6U9</accession>
<dbReference type="FunFam" id="3.40.50.20:FF:000006">
    <property type="entry name" value="Phosphoribosylamine--glycine ligase, chloroplastic"/>
    <property type="match status" value="1"/>
</dbReference>
<dbReference type="InterPro" id="IPR011054">
    <property type="entry name" value="Rudment_hybrid_motif"/>
</dbReference>
<dbReference type="HAMAP" id="MF_00138">
    <property type="entry name" value="GARS"/>
    <property type="match status" value="1"/>
</dbReference>
<dbReference type="KEGG" id="cvn:111132060"/>
<keyword evidence="11 16" id="KW-0658">Purine biosynthesis</keyword>
<dbReference type="GO" id="GO:0005524">
    <property type="term" value="F:ATP binding"/>
    <property type="evidence" value="ECO:0007669"/>
    <property type="project" value="UniProtKB-UniRule"/>
</dbReference>
<dbReference type="FunFam" id="3.40.50.170:FF:000006">
    <property type="entry name" value="Trifunctional purine biosynthetic protein adenosine-3"/>
    <property type="match status" value="1"/>
</dbReference>
<name>A0A8B8E6U9_CRAVI</name>
<dbReference type="InterPro" id="IPR016185">
    <property type="entry name" value="PreATP-grasp_dom_sf"/>
</dbReference>
<dbReference type="FunFam" id="3.30.1490.20:FF:000006">
    <property type="entry name" value="phosphoribosylamine--glycine ligase, chloroplastic-like"/>
    <property type="match status" value="1"/>
</dbReference>
<dbReference type="InterPro" id="IPR037123">
    <property type="entry name" value="PRibGlycinamide_synth_C_sf"/>
</dbReference>
<dbReference type="InterPro" id="IPR002376">
    <property type="entry name" value="Formyl_transf_N"/>
</dbReference>
<dbReference type="InterPro" id="IPR004733">
    <property type="entry name" value="PurM_cligase"/>
</dbReference>
<dbReference type="GO" id="GO:0046872">
    <property type="term" value="F:metal ion binding"/>
    <property type="evidence" value="ECO:0007669"/>
    <property type="project" value="UniProtKB-KW"/>
</dbReference>
<evidence type="ECO:0000259" key="17">
    <source>
        <dbReference type="PROSITE" id="PS50975"/>
    </source>
</evidence>
<keyword evidence="7 16" id="KW-0436">Ligase</keyword>
<evidence type="ECO:0000313" key="18">
    <source>
        <dbReference type="Proteomes" id="UP000694844"/>
    </source>
</evidence>
<dbReference type="FunFam" id="3.90.600.10:FF:000001">
    <property type="entry name" value="Trifunctional purine biosynthetic protein adenosine-3"/>
    <property type="match status" value="1"/>
</dbReference>
<evidence type="ECO:0000256" key="13">
    <source>
        <dbReference type="ARBA" id="ARBA00023211"/>
    </source>
</evidence>
<dbReference type="CDD" id="cd02196">
    <property type="entry name" value="PurM"/>
    <property type="match status" value="1"/>
</dbReference>
<dbReference type="GO" id="GO:0046084">
    <property type="term" value="P:adenine biosynthetic process"/>
    <property type="evidence" value="ECO:0007669"/>
    <property type="project" value="TreeGrafter"/>
</dbReference>
<evidence type="ECO:0000256" key="12">
    <source>
        <dbReference type="ARBA" id="ARBA00022840"/>
    </source>
</evidence>
<dbReference type="Gene3D" id="3.30.470.20">
    <property type="entry name" value="ATP-grasp fold, B domain"/>
    <property type="match status" value="1"/>
</dbReference>
<dbReference type="PROSITE" id="PS50975">
    <property type="entry name" value="ATP_GRASP"/>
    <property type="match status" value="1"/>
</dbReference>
<dbReference type="NCBIfam" id="TIGR00639">
    <property type="entry name" value="PurN"/>
    <property type="match status" value="1"/>
</dbReference>
<dbReference type="SUPFAM" id="SSF52440">
    <property type="entry name" value="PreATP-grasp domain"/>
    <property type="match status" value="1"/>
</dbReference>
<dbReference type="GeneID" id="111132060"/>
<dbReference type="PROSITE" id="PS00184">
    <property type="entry name" value="GARS"/>
    <property type="match status" value="1"/>
</dbReference>
<comment type="similarity">
    <text evidence="4 16">In the N-terminal section; belongs to the GARS family.</text>
</comment>
<dbReference type="HAMAP" id="MF_00741">
    <property type="entry name" value="AIRS"/>
    <property type="match status" value="1"/>
</dbReference>
<keyword evidence="9 16" id="KW-0479">Metal-binding</keyword>
<evidence type="ECO:0000313" key="20">
    <source>
        <dbReference type="RefSeq" id="XP_022335415.1"/>
    </source>
</evidence>
<comment type="pathway">
    <text evidence="3 16">Purine metabolism; IMP biosynthesis via de novo pathway; N(1)-(5-phospho-D-ribosyl)glycinamide from 5-phospho-alpha-D-ribose 1-diphosphate: step 2/2.</text>
</comment>
<dbReference type="InterPro" id="IPR001555">
    <property type="entry name" value="GART_AS"/>
</dbReference>
<dbReference type="RefSeq" id="XP_022335414.1">
    <property type="nucleotide sequence ID" value="XM_022479706.1"/>
</dbReference>
<protein>
    <recommendedName>
        <fullName evidence="16">Trifunctional purine biosynthetic protein adenosine-3</fullName>
    </recommendedName>
    <domain>
        <recommendedName>
            <fullName evidence="16">Phosphoribosylamine--glycine ligase</fullName>
            <ecNumber evidence="16">6.3.4.13</ecNumber>
        </recommendedName>
        <alternativeName>
            <fullName evidence="16">Glycinamide ribonucleotide synthetase</fullName>
            <shortName evidence="16">GARS</shortName>
        </alternativeName>
        <alternativeName>
            <fullName evidence="16">Phosphoribosylglycinamide synthetase</fullName>
        </alternativeName>
    </domain>
    <domain>
        <recommendedName>
            <fullName evidence="16">Phosphoribosylformylglycinamidine cyclo-ligase</fullName>
            <ecNumber evidence="16">6.3.3.1</ecNumber>
        </recommendedName>
        <alternativeName>
            <fullName evidence="16">AIR synthase</fullName>
            <shortName evidence="16">AIRS</shortName>
        </alternativeName>
        <alternativeName>
            <fullName evidence="16">Phosphoribosyl-aminoimidazole synthetase</fullName>
        </alternativeName>
    </domain>
    <domain>
        <recommendedName>
            <fullName evidence="16">Phosphoribosylglycinamide formyltransferase</fullName>
            <ecNumber evidence="16">2.1.2.2</ecNumber>
        </recommendedName>
        <alternativeName>
            <fullName evidence="16">5'-phosphoribosylglycinamide transformylase</fullName>
        </alternativeName>
        <alternativeName>
            <fullName evidence="16">GAR transformylase</fullName>
            <shortName evidence="16">GART</shortName>
        </alternativeName>
    </domain>
</protein>
<evidence type="ECO:0000256" key="5">
    <source>
        <dbReference type="ARBA" id="ARBA00008630"/>
    </source>
</evidence>
<dbReference type="InterPro" id="IPR020559">
    <property type="entry name" value="PRibGlycinamide_synth_CS"/>
</dbReference>
<dbReference type="InterPro" id="IPR016188">
    <property type="entry name" value="PurM-like_N"/>
</dbReference>
<dbReference type="InterPro" id="IPR036676">
    <property type="entry name" value="PurM-like_C_sf"/>
</dbReference>
<keyword evidence="8" id="KW-0808">Transferase</keyword>
<gene>
    <name evidence="19 20" type="primary">LOC111132060</name>
</gene>
<keyword evidence="14 16" id="KW-0511">Multifunctional enzyme</keyword>
<dbReference type="Proteomes" id="UP000694844">
    <property type="component" value="Chromosome 5"/>
</dbReference>
<dbReference type="Gene3D" id="3.90.600.10">
    <property type="entry name" value="Phosphoribosylglycinamide synthetase, C-terminal domain"/>
    <property type="match status" value="1"/>
</dbReference>
<keyword evidence="13 16" id="KW-0464">Manganese</keyword>
<comment type="similarity">
    <text evidence="5 16">In the C-terminal section; belongs to the GART family.</text>
</comment>
<dbReference type="InterPro" id="IPR000115">
    <property type="entry name" value="PRibGlycinamide_synth"/>
</dbReference>
<dbReference type="Pfam" id="PF02843">
    <property type="entry name" value="GARS_C"/>
    <property type="match status" value="1"/>
</dbReference>
<comment type="pathway">
    <text evidence="1 16">Purine metabolism; IMP biosynthesis via de novo pathway; 5-amino-1-(5-phospho-D-ribosyl)imidazole from N(2)-formyl-N(1)-(5-phospho-D-ribosyl)glycinamide: step 2/2.</text>
</comment>
<evidence type="ECO:0000256" key="3">
    <source>
        <dbReference type="ARBA" id="ARBA00005174"/>
    </source>
</evidence>
<dbReference type="InterPro" id="IPR013815">
    <property type="entry name" value="ATP_grasp_subdomain_1"/>
</dbReference>
<dbReference type="InterPro" id="IPR010918">
    <property type="entry name" value="PurM-like_C_dom"/>
</dbReference>
<evidence type="ECO:0000256" key="4">
    <source>
        <dbReference type="ARBA" id="ARBA00007423"/>
    </source>
</evidence>
<evidence type="ECO:0000256" key="9">
    <source>
        <dbReference type="ARBA" id="ARBA00022723"/>
    </source>
</evidence>
<dbReference type="InterPro" id="IPR036921">
    <property type="entry name" value="PurM-like_N_sf"/>
</dbReference>
<dbReference type="Pfam" id="PF02844">
    <property type="entry name" value="GARS_N"/>
    <property type="match status" value="1"/>
</dbReference>
<feature type="domain" description="ATP-grasp" evidence="17">
    <location>
        <begin position="110"/>
        <end position="317"/>
    </location>
</feature>
<dbReference type="CDD" id="cd08645">
    <property type="entry name" value="FMT_core_GART"/>
    <property type="match status" value="1"/>
</dbReference>
<comment type="catalytic activity">
    <reaction evidence="16">
        <text>N(1)-(5-phospho-beta-D-ribosyl)glycinamide + (6R)-10-formyltetrahydrofolate = N(2)-formyl-N(1)-(5-phospho-beta-D-ribosyl)glycinamide + (6S)-5,6,7,8-tetrahydrofolate + H(+)</text>
        <dbReference type="Rhea" id="RHEA:15053"/>
        <dbReference type="ChEBI" id="CHEBI:15378"/>
        <dbReference type="ChEBI" id="CHEBI:57453"/>
        <dbReference type="ChEBI" id="CHEBI:143788"/>
        <dbReference type="ChEBI" id="CHEBI:147286"/>
        <dbReference type="ChEBI" id="CHEBI:195366"/>
        <dbReference type="EC" id="2.1.2.2"/>
    </reaction>
</comment>
<dbReference type="SUPFAM" id="SSF55326">
    <property type="entry name" value="PurM N-terminal domain-like"/>
    <property type="match status" value="1"/>
</dbReference>
<evidence type="ECO:0000256" key="1">
    <source>
        <dbReference type="ARBA" id="ARBA00004686"/>
    </source>
</evidence>
<sequence>MATVLVLGGGGREHALSWKLSQSANVRNVYVSPGNAGTENNPKTSNVVVDVKKFEEVVEFCRREDVAMVVVGPEDPLAAGIADHLNSEGIPCFGPTAKAAQIEASKEFSKEFMSRHGIPTARFRSFRDSSEACQYINQAEYPALVVKASGLAAGKGVVVASSREEACEAACDMLNNKQFGSAGETIVVEELLTGDEVSCLAFSDGSTISMMPPTQDHKQLNDGDSGPNTGGMGAICPYPLISQKDLETVRQELLQRAVEGMRKEGHPFVGVLYAGIMLTSCGPMVLEFNCRFGDPETQSILPLLESDLYEVCLACVEGTLSQHLPQFTPQLYTAGVVLASQGYPGSYKKGLPITGIDGVEKLGPRVQVFHAGTKKEGEGTVTNGGRVLAVVAMNSDLQAACKEAERWASFIEFDGAYHRSDIGFRVLEKNPPNRMTCLSYRDAGVDIEAGNKLVKAIQPLAKDTQRPGCDASLGGFGALFDIKAAGFSDPILVSGTDGVGTKLKIAQEVGNHATIGQDLVAMCVNDILSHGAEPLFFLDYFATGRLNVELAQEIIRGIAVGCTQANCALVGGETAEMPGMYQGEEYDLAGFAVGAVERGQLLPRMQQIKEGDALIGLPSSGLHSNGFSLVRKVMETSGLAYDVPSPFNKGKTLGEEFLEPTRIYVKELLPLMHQGWVKAFSHITGGGLVENLPRVLPRHLRAEVDAGQWSVPPVFGWLAHKGNIPSFEMSRTFNCGIGGVLVVDQSLTEAVLKHLATSGVTASIIGNLADRKEGDSVVIKDLQQALFNSWKFPTGVTGKKKVGVLISGSGTNLQALIDSTSGASGSSSSQIVLVISNKAGVQGLERARKAGIQTLVVDHKGFGSREEFDREVDTCLRKAGVEIVCLAGFMRILSGEFVKKWRGHLLNIHPSLLPSFKGHNAHEQVLAARVRISGCSVHFVEEEVDAGAIVVQESVPVYPTDTVSSLADRVKRVEHKAFPAALELVASGQAVLRDGVIQWSQ</sequence>
<dbReference type="Gene3D" id="3.40.50.20">
    <property type="match status" value="1"/>
</dbReference>